<name>A0AAW1LQU1_POPJA</name>
<proteinExistence type="predicted"/>
<sequence>MPQHFPQLPSRFTGVSSQRTAKDSYSFRAIRAQKNKRPPTQPLFGYDKEAHRKLLSPDAIPVKKPVYFSQGRWEGTENRNTSGGIKKRQLCRKSCPYTNAMKGIEEVDELTKLHEKSDKTSEEEKRIVSLLKSIKSRMIRMIDLVTLEYSTLEA</sequence>
<evidence type="ECO:0000313" key="3">
    <source>
        <dbReference type="Proteomes" id="UP001458880"/>
    </source>
</evidence>
<gene>
    <name evidence="2" type="ORF">QE152_g12555</name>
</gene>
<evidence type="ECO:0000313" key="2">
    <source>
        <dbReference type="EMBL" id="KAK9736392.1"/>
    </source>
</evidence>
<dbReference type="AlphaFoldDB" id="A0AAW1LQU1"/>
<reference evidence="2 3" key="1">
    <citation type="journal article" date="2024" name="BMC Genomics">
        <title>De novo assembly and annotation of Popillia japonica's genome with initial clues to its potential as an invasive pest.</title>
        <authorList>
            <person name="Cucini C."/>
            <person name="Boschi S."/>
            <person name="Funari R."/>
            <person name="Cardaioli E."/>
            <person name="Iannotti N."/>
            <person name="Marturano G."/>
            <person name="Paoli F."/>
            <person name="Bruttini M."/>
            <person name="Carapelli A."/>
            <person name="Frati F."/>
            <person name="Nardi F."/>
        </authorList>
    </citation>
    <scope>NUCLEOTIDE SEQUENCE [LARGE SCALE GENOMIC DNA]</scope>
    <source>
        <strain evidence="2">DMR45628</strain>
    </source>
</reference>
<accession>A0AAW1LQU1</accession>
<dbReference type="Proteomes" id="UP001458880">
    <property type="component" value="Unassembled WGS sequence"/>
</dbReference>
<protein>
    <submittedName>
        <fullName evidence="2">Uncharacterized protein</fullName>
    </submittedName>
</protein>
<keyword evidence="3" id="KW-1185">Reference proteome</keyword>
<feature type="region of interest" description="Disordered" evidence="1">
    <location>
        <begin position="1"/>
        <end position="21"/>
    </location>
</feature>
<dbReference type="EMBL" id="JASPKY010000114">
    <property type="protein sequence ID" value="KAK9736392.1"/>
    <property type="molecule type" value="Genomic_DNA"/>
</dbReference>
<comment type="caution">
    <text evidence="2">The sequence shown here is derived from an EMBL/GenBank/DDBJ whole genome shotgun (WGS) entry which is preliminary data.</text>
</comment>
<evidence type="ECO:0000256" key="1">
    <source>
        <dbReference type="SAM" id="MobiDB-lite"/>
    </source>
</evidence>
<organism evidence="2 3">
    <name type="scientific">Popillia japonica</name>
    <name type="common">Japanese beetle</name>
    <dbReference type="NCBI Taxonomy" id="7064"/>
    <lineage>
        <taxon>Eukaryota</taxon>
        <taxon>Metazoa</taxon>
        <taxon>Ecdysozoa</taxon>
        <taxon>Arthropoda</taxon>
        <taxon>Hexapoda</taxon>
        <taxon>Insecta</taxon>
        <taxon>Pterygota</taxon>
        <taxon>Neoptera</taxon>
        <taxon>Endopterygota</taxon>
        <taxon>Coleoptera</taxon>
        <taxon>Polyphaga</taxon>
        <taxon>Scarabaeiformia</taxon>
        <taxon>Scarabaeidae</taxon>
        <taxon>Rutelinae</taxon>
        <taxon>Popillia</taxon>
    </lineage>
</organism>